<dbReference type="KEGG" id="tva:4775042"/>
<proteinExistence type="predicted"/>
<evidence type="ECO:0000256" key="1">
    <source>
        <dbReference type="ARBA" id="ARBA00004906"/>
    </source>
</evidence>
<dbReference type="PROSITE" id="PS50089">
    <property type="entry name" value="ZF_RING_2"/>
    <property type="match status" value="1"/>
</dbReference>
<dbReference type="GO" id="GO:0097602">
    <property type="term" value="F:cullin family protein binding"/>
    <property type="evidence" value="ECO:0000318"/>
    <property type="project" value="GO_Central"/>
</dbReference>
<dbReference type="SMR" id="A2DRA2"/>
<dbReference type="Gene3D" id="3.30.40.10">
    <property type="entry name" value="Zinc/RING finger domain, C3HC4 (zinc finger)"/>
    <property type="match status" value="1"/>
</dbReference>
<evidence type="ECO:0000259" key="7">
    <source>
        <dbReference type="PROSITE" id="PS50089"/>
    </source>
</evidence>
<protein>
    <recommendedName>
        <fullName evidence="7">RING-type domain-containing protein</fullName>
    </recommendedName>
</protein>
<dbReference type="InterPro" id="IPR024766">
    <property type="entry name" value="Znf_RING_H2"/>
</dbReference>
<evidence type="ECO:0000256" key="2">
    <source>
        <dbReference type="ARBA" id="ARBA00022723"/>
    </source>
</evidence>
<dbReference type="GO" id="GO:0005634">
    <property type="term" value="C:nucleus"/>
    <property type="evidence" value="ECO:0000318"/>
    <property type="project" value="GO_Central"/>
</dbReference>
<dbReference type="InterPro" id="IPR001841">
    <property type="entry name" value="Znf_RING"/>
</dbReference>
<dbReference type="InterPro" id="IPR013083">
    <property type="entry name" value="Znf_RING/FYVE/PHD"/>
</dbReference>
<dbReference type="AlphaFoldDB" id="A2DRA2"/>
<evidence type="ECO:0000256" key="3">
    <source>
        <dbReference type="ARBA" id="ARBA00022771"/>
    </source>
</evidence>
<dbReference type="Pfam" id="PF12678">
    <property type="entry name" value="zf-rbx1"/>
    <property type="match status" value="1"/>
</dbReference>
<organism evidence="8 9">
    <name type="scientific">Trichomonas vaginalis (strain ATCC PRA-98 / G3)</name>
    <dbReference type="NCBI Taxonomy" id="412133"/>
    <lineage>
        <taxon>Eukaryota</taxon>
        <taxon>Metamonada</taxon>
        <taxon>Parabasalia</taxon>
        <taxon>Trichomonadida</taxon>
        <taxon>Trichomonadidae</taxon>
        <taxon>Trichomonas</taxon>
    </lineage>
</organism>
<dbReference type="GO" id="GO:0005680">
    <property type="term" value="C:anaphase-promoting complex"/>
    <property type="evidence" value="ECO:0000318"/>
    <property type="project" value="GO_Central"/>
</dbReference>
<feature type="domain" description="RING-type" evidence="7">
    <location>
        <begin position="24"/>
        <end position="63"/>
    </location>
</feature>
<keyword evidence="3 6" id="KW-0863">Zinc-finger</keyword>
<name>A2DRA2_TRIV3</name>
<dbReference type="InParanoid" id="A2DRA2"/>
<evidence type="ECO:0000313" key="9">
    <source>
        <dbReference type="Proteomes" id="UP000001542"/>
    </source>
</evidence>
<dbReference type="OrthoDB" id="8062037at2759"/>
<keyword evidence="5" id="KW-0862">Zinc</keyword>
<evidence type="ECO:0000313" key="8">
    <source>
        <dbReference type="EMBL" id="EAY17028.1"/>
    </source>
</evidence>
<dbReference type="GO" id="GO:0008270">
    <property type="term" value="F:zinc ion binding"/>
    <property type="evidence" value="ECO:0007669"/>
    <property type="project" value="UniProtKB-KW"/>
</dbReference>
<dbReference type="SUPFAM" id="SSF57850">
    <property type="entry name" value="RING/U-box"/>
    <property type="match status" value="1"/>
</dbReference>
<evidence type="ECO:0000256" key="4">
    <source>
        <dbReference type="ARBA" id="ARBA00022786"/>
    </source>
</evidence>
<dbReference type="STRING" id="5722.A2DRA2"/>
<dbReference type="EMBL" id="DS113235">
    <property type="protein sequence ID" value="EAY17028.1"/>
    <property type="molecule type" value="Genomic_DNA"/>
</dbReference>
<dbReference type="GO" id="GO:0006511">
    <property type="term" value="P:ubiquitin-dependent protein catabolic process"/>
    <property type="evidence" value="ECO:0000318"/>
    <property type="project" value="GO_Central"/>
</dbReference>
<evidence type="ECO:0000256" key="5">
    <source>
        <dbReference type="ARBA" id="ARBA00022833"/>
    </source>
</evidence>
<keyword evidence="2" id="KW-0479">Metal-binding</keyword>
<keyword evidence="9" id="KW-1185">Reference proteome</keyword>
<sequence length="70" mass="7555">MSAKQAPKMCTLCHSGFDEPCTTCAICMGRDCPVVVGECGCKFHKHCIEGYLGNKRTNCPGCNAKWAIAK</sequence>
<dbReference type="GO" id="GO:0016567">
    <property type="term" value="P:protein ubiquitination"/>
    <property type="evidence" value="ECO:0000318"/>
    <property type="project" value="GO_Central"/>
</dbReference>
<dbReference type="VEuPathDB" id="TrichDB:TVAG_297070"/>
<reference evidence="8" key="2">
    <citation type="journal article" date="2007" name="Science">
        <title>Draft genome sequence of the sexually transmitted pathogen Trichomonas vaginalis.</title>
        <authorList>
            <person name="Carlton J.M."/>
            <person name="Hirt R.P."/>
            <person name="Silva J.C."/>
            <person name="Delcher A.L."/>
            <person name="Schatz M."/>
            <person name="Zhao Q."/>
            <person name="Wortman J.R."/>
            <person name="Bidwell S.L."/>
            <person name="Alsmark U.C.M."/>
            <person name="Besteiro S."/>
            <person name="Sicheritz-Ponten T."/>
            <person name="Noel C.J."/>
            <person name="Dacks J.B."/>
            <person name="Foster P.G."/>
            <person name="Simillion C."/>
            <person name="Van de Peer Y."/>
            <person name="Miranda-Saavedra D."/>
            <person name="Barton G.J."/>
            <person name="Westrop G.D."/>
            <person name="Mueller S."/>
            <person name="Dessi D."/>
            <person name="Fiori P.L."/>
            <person name="Ren Q."/>
            <person name="Paulsen I."/>
            <person name="Zhang H."/>
            <person name="Bastida-Corcuera F.D."/>
            <person name="Simoes-Barbosa A."/>
            <person name="Brown M.T."/>
            <person name="Hayes R.D."/>
            <person name="Mukherjee M."/>
            <person name="Okumura C.Y."/>
            <person name="Schneider R."/>
            <person name="Smith A.J."/>
            <person name="Vanacova S."/>
            <person name="Villalvazo M."/>
            <person name="Haas B.J."/>
            <person name="Pertea M."/>
            <person name="Feldblyum T.V."/>
            <person name="Utterback T.R."/>
            <person name="Shu C.L."/>
            <person name="Osoegawa K."/>
            <person name="de Jong P.J."/>
            <person name="Hrdy I."/>
            <person name="Horvathova L."/>
            <person name="Zubacova Z."/>
            <person name="Dolezal P."/>
            <person name="Malik S.B."/>
            <person name="Logsdon J.M. Jr."/>
            <person name="Henze K."/>
            <person name="Gupta A."/>
            <person name="Wang C.C."/>
            <person name="Dunne R.L."/>
            <person name="Upcroft J.A."/>
            <person name="Upcroft P."/>
            <person name="White O."/>
            <person name="Salzberg S.L."/>
            <person name="Tang P."/>
            <person name="Chiu C.-H."/>
            <person name="Lee Y.-S."/>
            <person name="Embley T.M."/>
            <person name="Coombs G.H."/>
            <person name="Mottram J.C."/>
            <person name="Tachezy J."/>
            <person name="Fraser-Liggett C.M."/>
            <person name="Johnson P.J."/>
        </authorList>
    </citation>
    <scope>NUCLEOTIDE SEQUENCE [LARGE SCALE GENOMIC DNA]</scope>
    <source>
        <strain evidence="8">G3</strain>
    </source>
</reference>
<dbReference type="VEuPathDB" id="TrichDB:TVAGG3_0512640"/>
<evidence type="ECO:0000256" key="6">
    <source>
        <dbReference type="PROSITE-ProRule" id="PRU00175"/>
    </source>
</evidence>
<comment type="pathway">
    <text evidence="1">Protein modification; protein ubiquitination.</text>
</comment>
<dbReference type="GO" id="GO:0045842">
    <property type="term" value="P:positive regulation of mitotic metaphase/anaphase transition"/>
    <property type="evidence" value="ECO:0000318"/>
    <property type="project" value="GO_Central"/>
</dbReference>
<dbReference type="SMART" id="SM00184">
    <property type="entry name" value="RING"/>
    <property type="match status" value="1"/>
</dbReference>
<accession>A2DRA2</accession>
<reference evidence="8" key="1">
    <citation type="submission" date="2006-10" db="EMBL/GenBank/DDBJ databases">
        <authorList>
            <person name="Amadeo P."/>
            <person name="Zhao Q."/>
            <person name="Wortman J."/>
            <person name="Fraser-Liggett C."/>
            <person name="Carlton J."/>
        </authorList>
    </citation>
    <scope>NUCLEOTIDE SEQUENCE</scope>
    <source>
        <strain evidence="8">G3</strain>
    </source>
</reference>
<dbReference type="RefSeq" id="XP_001329251.1">
    <property type="nucleotide sequence ID" value="XM_001329216.1"/>
</dbReference>
<dbReference type="GO" id="GO:0061630">
    <property type="term" value="F:ubiquitin protein ligase activity"/>
    <property type="evidence" value="ECO:0000318"/>
    <property type="project" value="GO_Central"/>
</dbReference>
<dbReference type="Proteomes" id="UP000001542">
    <property type="component" value="Unassembled WGS sequence"/>
</dbReference>
<keyword evidence="4" id="KW-0833">Ubl conjugation pathway</keyword>
<gene>
    <name evidence="8" type="ORF">TVAG_297070</name>
</gene>